<protein>
    <submittedName>
        <fullName evidence="2">Uncharacterized protein</fullName>
    </submittedName>
</protein>
<dbReference type="EMBL" id="BKCJ010499375">
    <property type="protein sequence ID" value="GFA84644.1"/>
    <property type="molecule type" value="Genomic_DNA"/>
</dbReference>
<dbReference type="AlphaFoldDB" id="A0A699KEK4"/>
<organism evidence="2">
    <name type="scientific">Tanacetum cinerariifolium</name>
    <name type="common">Dalmatian daisy</name>
    <name type="synonym">Chrysanthemum cinerariifolium</name>
    <dbReference type="NCBI Taxonomy" id="118510"/>
    <lineage>
        <taxon>Eukaryota</taxon>
        <taxon>Viridiplantae</taxon>
        <taxon>Streptophyta</taxon>
        <taxon>Embryophyta</taxon>
        <taxon>Tracheophyta</taxon>
        <taxon>Spermatophyta</taxon>
        <taxon>Magnoliopsida</taxon>
        <taxon>eudicotyledons</taxon>
        <taxon>Gunneridae</taxon>
        <taxon>Pentapetalae</taxon>
        <taxon>asterids</taxon>
        <taxon>campanulids</taxon>
        <taxon>Asterales</taxon>
        <taxon>Asteraceae</taxon>
        <taxon>Asteroideae</taxon>
        <taxon>Anthemideae</taxon>
        <taxon>Anthemidinae</taxon>
        <taxon>Tanacetum</taxon>
    </lineage>
</organism>
<evidence type="ECO:0000313" key="2">
    <source>
        <dbReference type="EMBL" id="GFA84644.1"/>
    </source>
</evidence>
<reference evidence="2" key="1">
    <citation type="journal article" date="2019" name="Sci. Rep.">
        <title>Draft genome of Tanacetum cinerariifolium, the natural source of mosquito coil.</title>
        <authorList>
            <person name="Yamashiro T."/>
            <person name="Shiraishi A."/>
            <person name="Satake H."/>
            <person name="Nakayama K."/>
        </authorList>
    </citation>
    <scope>NUCLEOTIDE SEQUENCE</scope>
</reference>
<evidence type="ECO:0000256" key="1">
    <source>
        <dbReference type="SAM" id="MobiDB-lite"/>
    </source>
</evidence>
<feature type="compositionally biased region" description="Basic and acidic residues" evidence="1">
    <location>
        <begin position="177"/>
        <end position="189"/>
    </location>
</feature>
<feature type="region of interest" description="Disordered" evidence="1">
    <location>
        <begin position="167"/>
        <end position="207"/>
    </location>
</feature>
<gene>
    <name evidence="2" type="ORF">Tci_656616</name>
</gene>
<name>A0A699KEK4_TANCI</name>
<feature type="compositionally biased region" description="Polar residues" evidence="1">
    <location>
        <begin position="195"/>
        <end position="207"/>
    </location>
</feature>
<comment type="caution">
    <text evidence="2">The sequence shown here is derived from an EMBL/GenBank/DDBJ whole genome shotgun (WGS) entry which is preliminary data.</text>
</comment>
<accession>A0A699KEK4</accession>
<sequence>MRLRTPTQRIPHQVLSLKGQRPLTLDFNTFCSLIVLDYNNGKYVDHPTPEAVKKELVKIAINPSYLDKTPFLKNSFHVAWRILFTFVIQEHHKEAAVSYADLKASIEEYYDDNVAHGDQTDKQDTLEIKSMMRKIYQAFKGQSSLAPSSSVTLTLALTNILANVERENVTNTATEEPPSHTEGETKDSTMKIPISSIQPTEVPPTQA</sequence>
<proteinExistence type="predicted"/>